<evidence type="ECO:0000256" key="1">
    <source>
        <dbReference type="SAM" id="MobiDB-lite"/>
    </source>
</evidence>
<comment type="caution">
    <text evidence="2">The sequence shown here is derived from an EMBL/GenBank/DDBJ whole genome shotgun (WGS) entry which is preliminary data.</text>
</comment>
<reference evidence="2 3" key="1">
    <citation type="submission" date="2020-04" db="EMBL/GenBank/DDBJ databases">
        <title>MicrobeNet Type strains.</title>
        <authorList>
            <person name="Nicholson A.C."/>
        </authorList>
    </citation>
    <scope>NUCLEOTIDE SEQUENCE [LARGE SCALE GENOMIC DNA]</scope>
    <source>
        <strain evidence="2 3">ATCC 23612</strain>
    </source>
</reference>
<name>A0A7X6MI95_9ACTN</name>
<feature type="compositionally biased region" description="Basic and acidic residues" evidence="1">
    <location>
        <begin position="13"/>
        <end position="24"/>
    </location>
</feature>
<sequence length="57" mass="7025">MFHSELLNANTREMTERRVREAENVRAALRARAEERKRRREERRGRQRQRRSYGRAA</sequence>
<protein>
    <submittedName>
        <fullName evidence="2">Uncharacterized protein</fullName>
    </submittedName>
</protein>
<feature type="region of interest" description="Disordered" evidence="1">
    <location>
        <begin position="1"/>
        <end position="57"/>
    </location>
</feature>
<keyword evidence="3" id="KW-1185">Reference proteome</keyword>
<evidence type="ECO:0000313" key="3">
    <source>
        <dbReference type="Proteomes" id="UP000553209"/>
    </source>
</evidence>
<feature type="compositionally biased region" description="Basic residues" evidence="1">
    <location>
        <begin position="37"/>
        <end position="57"/>
    </location>
</feature>
<evidence type="ECO:0000313" key="2">
    <source>
        <dbReference type="EMBL" id="NKZ02092.1"/>
    </source>
</evidence>
<proteinExistence type="predicted"/>
<dbReference type="RefSeq" id="WP_168444228.1">
    <property type="nucleotide sequence ID" value="NZ_JAAXPG010000057.1"/>
</dbReference>
<accession>A0A7X6MI95</accession>
<dbReference type="EMBL" id="JAAXPG010000057">
    <property type="protein sequence ID" value="NKZ02092.1"/>
    <property type="molecule type" value="Genomic_DNA"/>
</dbReference>
<dbReference type="AlphaFoldDB" id="A0A7X6MI95"/>
<dbReference type="Proteomes" id="UP000553209">
    <property type="component" value="Unassembled WGS sequence"/>
</dbReference>
<gene>
    <name evidence="2" type="ORF">HGB44_31195</name>
</gene>
<organism evidence="2 3">
    <name type="scientific">Nocardiopsis alborubida</name>
    <dbReference type="NCBI Taxonomy" id="146802"/>
    <lineage>
        <taxon>Bacteria</taxon>
        <taxon>Bacillati</taxon>
        <taxon>Actinomycetota</taxon>
        <taxon>Actinomycetes</taxon>
        <taxon>Streptosporangiales</taxon>
        <taxon>Nocardiopsidaceae</taxon>
        <taxon>Nocardiopsis</taxon>
    </lineage>
</organism>